<proteinExistence type="predicted"/>
<dbReference type="Gene3D" id="3.40.50.880">
    <property type="match status" value="1"/>
</dbReference>
<keyword evidence="2" id="KW-0812">Transmembrane</keyword>
<dbReference type="EMBL" id="BPQH01000014">
    <property type="protein sequence ID" value="GJD51565.1"/>
    <property type="molecule type" value="Genomic_DNA"/>
</dbReference>
<reference evidence="4" key="2">
    <citation type="submission" date="2021-08" db="EMBL/GenBank/DDBJ databases">
        <authorList>
            <person name="Tani A."/>
            <person name="Ola A."/>
            <person name="Ogura Y."/>
            <person name="Katsura K."/>
            <person name="Hayashi T."/>
        </authorList>
    </citation>
    <scope>NUCLEOTIDE SEQUENCE</scope>
    <source>
        <strain evidence="4">KCTC 52305</strain>
    </source>
</reference>
<feature type="transmembrane region" description="Helical" evidence="2">
    <location>
        <begin position="20"/>
        <end position="40"/>
    </location>
</feature>
<reference evidence="4" key="1">
    <citation type="journal article" date="2021" name="Front. Microbiol.">
        <title>Comprehensive Comparative Genomics and Phenotyping of Methylobacterium Species.</title>
        <authorList>
            <person name="Alessa O."/>
            <person name="Ogura Y."/>
            <person name="Fujitani Y."/>
            <person name="Takami H."/>
            <person name="Hayashi T."/>
            <person name="Sahin N."/>
            <person name="Tani A."/>
        </authorList>
    </citation>
    <scope>NUCLEOTIDE SEQUENCE</scope>
    <source>
        <strain evidence="4">KCTC 52305</strain>
    </source>
</reference>
<dbReference type="InterPro" id="IPR032812">
    <property type="entry name" value="SbsA_Ig"/>
</dbReference>
<accession>A0ABQ4R3M5</accession>
<feature type="domain" description="SbsA Ig-like" evidence="3">
    <location>
        <begin position="46"/>
        <end position="151"/>
    </location>
</feature>
<keyword evidence="1" id="KW-0732">Signal</keyword>
<evidence type="ECO:0000256" key="1">
    <source>
        <dbReference type="ARBA" id="ARBA00022729"/>
    </source>
</evidence>
<protein>
    <recommendedName>
        <fullName evidence="3">SbsA Ig-like domain-containing protein</fullName>
    </recommendedName>
</protein>
<dbReference type="SUPFAM" id="SSF52317">
    <property type="entry name" value="Class I glutamine amidotransferase-like"/>
    <property type="match status" value="1"/>
</dbReference>
<dbReference type="Pfam" id="PF13205">
    <property type="entry name" value="Big_5"/>
    <property type="match status" value="1"/>
</dbReference>
<evidence type="ECO:0000256" key="2">
    <source>
        <dbReference type="SAM" id="Phobius"/>
    </source>
</evidence>
<comment type="caution">
    <text evidence="4">The sequence shown here is derived from an EMBL/GenBank/DDBJ whole genome shotgun (WGS) entry which is preliminary data.</text>
</comment>
<name>A0ABQ4R3M5_9HYPH</name>
<sequence>MTIVEIWLCTGGVSMLSGKYAYSALIAISCLLTGFSAYHLKLYLSPTVVALSPADGTEEIDPSVPIAVAFSRAMAPGSVNGTTLVLEEREGRPVPARVAYDAEHRIGLVTPAAPLRPGTAYALRVGAEAGARPAGALGLALRAPATTRFTTAGAAPPGEDSGAPVLVVVGPQNPFGRYYAEILRAEGLNLFTVVEAAALTPERLASARLVLLTAAPAEPGLADRLAAWVQAGGNLVAVRPAGAWLPLFGLAEAGAPLEGGYLRPDAQAAASRGLVQDTIQVHGPISRFALEDGDAVAHLFETAERPLPHPAVTLRKVGQGQAAALAYDLATTVVRSRQGNPAWVGQERDGRPPRRANDLFYPDHLDLAKVGVPQADEHQRLLANLIVVMSEARLPLPRLWYLPDGRRAALIMAGDDHATPRGTLDAFARLAAGSPSDCRPDAWECDRATSYVTSGTPLPRAEAERYAEMGFEPAMHVDTGCKDSDPAMVSLALSEQTDRIGRARFGIAGQATHRLHCIAWNGWAETAKIQRAHGIRLNLDYYYWSGEWIGQRPGFMTGSGLPMRFADLDGRVLDIYQAATHLVNENGIDHRHGITAMLDKALGPEQFFGVFGTHYDYTDGYFDTLVSLAKARNVALISAAQMLRWLDRRDEARFEHLSWDGHTLAFRVRLAEGPEQAVAMLPLWSTSHRLSGISCGEHRVPHEVTTIKGLDYALFDVEAGSCRAVYDERTSSMPLPARLQ</sequence>
<keyword evidence="2" id="KW-1133">Transmembrane helix</keyword>
<evidence type="ECO:0000313" key="5">
    <source>
        <dbReference type="Proteomes" id="UP001055167"/>
    </source>
</evidence>
<keyword evidence="5" id="KW-1185">Reference proteome</keyword>
<evidence type="ECO:0000313" key="4">
    <source>
        <dbReference type="EMBL" id="GJD51565.1"/>
    </source>
</evidence>
<dbReference type="InterPro" id="IPR029062">
    <property type="entry name" value="Class_I_gatase-like"/>
</dbReference>
<keyword evidence="2" id="KW-0472">Membrane</keyword>
<dbReference type="Proteomes" id="UP001055167">
    <property type="component" value="Unassembled WGS sequence"/>
</dbReference>
<organism evidence="4 5">
    <name type="scientific">Methylobacterium crusticola</name>
    <dbReference type="NCBI Taxonomy" id="1697972"/>
    <lineage>
        <taxon>Bacteria</taxon>
        <taxon>Pseudomonadati</taxon>
        <taxon>Pseudomonadota</taxon>
        <taxon>Alphaproteobacteria</taxon>
        <taxon>Hyphomicrobiales</taxon>
        <taxon>Methylobacteriaceae</taxon>
        <taxon>Methylobacterium</taxon>
    </lineage>
</organism>
<evidence type="ECO:0000259" key="3">
    <source>
        <dbReference type="Pfam" id="PF13205"/>
    </source>
</evidence>
<gene>
    <name evidence="4" type="ORF">OPKNFCMD_4320</name>
</gene>